<dbReference type="SUPFAM" id="SSF64484">
    <property type="entry name" value="beta and beta-prime subunits of DNA dependent RNA-polymerase"/>
    <property type="match status" value="1"/>
</dbReference>
<keyword evidence="12" id="KW-0175">Coiled coil</keyword>
<evidence type="ECO:0000256" key="11">
    <source>
        <dbReference type="RuleBase" id="RU004279"/>
    </source>
</evidence>
<dbReference type="Pfam" id="PF04983">
    <property type="entry name" value="RNA_pol_Rpb1_3"/>
    <property type="match status" value="1"/>
</dbReference>
<comment type="catalytic activity">
    <reaction evidence="9 10 11">
        <text>RNA(n) + a ribonucleoside 5'-triphosphate = RNA(n+1) + diphosphate</text>
        <dbReference type="Rhea" id="RHEA:21248"/>
        <dbReference type="Rhea" id="RHEA-COMP:14527"/>
        <dbReference type="Rhea" id="RHEA-COMP:17342"/>
        <dbReference type="ChEBI" id="CHEBI:33019"/>
        <dbReference type="ChEBI" id="CHEBI:61557"/>
        <dbReference type="ChEBI" id="CHEBI:140395"/>
        <dbReference type="EC" id="2.7.7.6"/>
    </reaction>
</comment>
<feature type="binding site" evidence="10">
    <location>
        <position position="87"/>
    </location>
    <ligand>
        <name>Zn(2+)</name>
        <dbReference type="ChEBI" id="CHEBI:29105"/>
        <label>1</label>
    </ligand>
</feature>
<evidence type="ECO:0000256" key="5">
    <source>
        <dbReference type="ARBA" id="ARBA00022723"/>
    </source>
</evidence>
<comment type="caution">
    <text evidence="15">The sequence shown here is derived from an EMBL/GenBank/DDBJ whole genome shotgun (WGS) entry which is preliminary data.</text>
</comment>
<dbReference type="FunFam" id="1.10.150.390:FF:000002">
    <property type="entry name" value="DNA-directed RNA polymerase subunit beta"/>
    <property type="match status" value="1"/>
</dbReference>
<comment type="cofactor">
    <cofactor evidence="10">
        <name>Zn(2+)</name>
        <dbReference type="ChEBI" id="CHEBI:29105"/>
    </cofactor>
    <text evidence="10">Binds 2 Zn(2+) ions per subunit.</text>
</comment>
<comment type="subunit">
    <text evidence="10">The RNAP catalytic core consists of 2 alpha, 1 beta, 1 beta' and 1 omega subunit. When a sigma factor is associated with the core the holoenzyme is formed, which can initiate transcription.</text>
</comment>
<dbReference type="GO" id="GO:0003899">
    <property type="term" value="F:DNA-directed RNA polymerase activity"/>
    <property type="evidence" value="ECO:0007669"/>
    <property type="project" value="UniProtKB-UniRule"/>
</dbReference>
<evidence type="ECO:0000256" key="9">
    <source>
        <dbReference type="ARBA" id="ARBA00048552"/>
    </source>
</evidence>
<comment type="cofactor">
    <cofactor evidence="10">
        <name>Mg(2+)</name>
        <dbReference type="ChEBI" id="CHEBI:18420"/>
    </cofactor>
    <text evidence="10">Binds 1 Mg(2+) ion per subunit.</text>
</comment>
<dbReference type="NCBIfam" id="TIGR02386">
    <property type="entry name" value="rpoC_TIGR"/>
    <property type="match status" value="1"/>
</dbReference>
<dbReference type="InterPro" id="IPR007083">
    <property type="entry name" value="RNA_pol_Rpb1_4"/>
</dbReference>
<keyword evidence="2 10" id="KW-0240">DNA-directed RNA polymerase</keyword>
<dbReference type="InterPro" id="IPR038120">
    <property type="entry name" value="Rpb1_funnel_sf"/>
</dbReference>
<reference evidence="15" key="1">
    <citation type="journal article" date="2020" name="mSystems">
        <title>Genome- and Community-Level Interaction Insights into Carbon Utilization and Element Cycling Functions of Hydrothermarchaeota in Hydrothermal Sediment.</title>
        <authorList>
            <person name="Zhou Z."/>
            <person name="Liu Y."/>
            <person name="Xu W."/>
            <person name="Pan J."/>
            <person name="Luo Z.H."/>
            <person name="Li M."/>
        </authorList>
    </citation>
    <scope>NUCLEOTIDE SEQUENCE [LARGE SCALE GENOMIC DNA]</scope>
    <source>
        <strain evidence="15">SpSt-210</strain>
    </source>
</reference>
<feature type="binding site" evidence="10">
    <location>
        <position position="641"/>
    </location>
    <ligand>
        <name>Mg(2+)</name>
        <dbReference type="ChEBI" id="CHEBI:18420"/>
    </ligand>
</feature>
<feature type="binding site" evidence="10">
    <location>
        <position position="90"/>
    </location>
    <ligand>
        <name>Zn(2+)</name>
        <dbReference type="ChEBI" id="CHEBI:29105"/>
        <label>1</label>
    </ligand>
</feature>
<evidence type="ECO:0000313" key="15">
    <source>
        <dbReference type="EMBL" id="HEG90219.1"/>
    </source>
</evidence>
<dbReference type="GO" id="GO:0000428">
    <property type="term" value="C:DNA-directed RNA polymerase complex"/>
    <property type="evidence" value="ECO:0007669"/>
    <property type="project" value="UniProtKB-KW"/>
</dbReference>
<dbReference type="PANTHER" id="PTHR19376">
    <property type="entry name" value="DNA-DIRECTED RNA POLYMERASE"/>
    <property type="match status" value="1"/>
</dbReference>
<dbReference type="InterPro" id="IPR007066">
    <property type="entry name" value="RNA_pol_Rpb1_3"/>
</dbReference>
<gene>
    <name evidence="10 15" type="primary">rpoC</name>
    <name evidence="15" type="ORF">ENP34_02050</name>
</gene>
<proteinExistence type="inferred from homology"/>
<evidence type="ECO:0000256" key="7">
    <source>
        <dbReference type="ARBA" id="ARBA00022842"/>
    </source>
</evidence>
<protein>
    <recommendedName>
        <fullName evidence="10">DNA-directed RNA polymerase subunit beta'</fullName>
        <shortName evidence="10">RNAP subunit beta'</shortName>
        <ecNumber evidence="10">2.7.7.6</ecNumber>
    </recommendedName>
    <alternativeName>
        <fullName evidence="10">RNA polymerase subunit beta'</fullName>
    </alternativeName>
    <alternativeName>
        <fullName evidence="10">Transcriptase subunit beta'</fullName>
    </alternativeName>
</protein>
<dbReference type="InterPro" id="IPR045867">
    <property type="entry name" value="DNA-dir_RpoC_beta_prime"/>
</dbReference>
<dbReference type="InterPro" id="IPR006592">
    <property type="entry name" value="RNA_pol_N"/>
</dbReference>
<dbReference type="CDD" id="cd02655">
    <property type="entry name" value="RNAP_beta'_C"/>
    <property type="match status" value="1"/>
</dbReference>
<dbReference type="Pfam" id="PF00623">
    <property type="entry name" value="RNA_pol_Rpb1_2"/>
    <property type="match status" value="1"/>
</dbReference>
<dbReference type="Gene3D" id="1.10.40.90">
    <property type="match status" value="1"/>
</dbReference>
<feature type="binding site" evidence="10">
    <location>
        <position position="74"/>
    </location>
    <ligand>
        <name>Zn(2+)</name>
        <dbReference type="ChEBI" id="CHEBI:29105"/>
        <label>1</label>
    </ligand>
</feature>
<dbReference type="InterPro" id="IPR012754">
    <property type="entry name" value="DNA-dir_RpoC_beta_prime_bact"/>
</dbReference>
<evidence type="ECO:0000256" key="8">
    <source>
        <dbReference type="ARBA" id="ARBA00023163"/>
    </source>
</evidence>
<feature type="binding site" evidence="10">
    <location>
        <position position="637"/>
    </location>
    <ligand>
        <name>Mg(2+)</name>
        <dbReference type="ChEBI" id="CHEBI:18420"/>
    </ligand>
</feature>
<feature type="binding site" evidence="10">
    <location>
        <position position="1045"/>
    </location>
    <ligand>
        <name>Zn(2+)</name>
        <dbReference type="ChEBI" id="CHEBI:29105"/>
        <label>2</label>
    </ligand>
</feature>
<evidence type="ECO:0000256" key="1">
    <source>
        <dbReference type="ARBA" id="ARBA00006460"/>
    </source>
</evidence>
<dbReference type="InterPro" id="IPR007080">
    <property type="entry name" value="RNA_pol_Rpb1_1"/>
</dbReference>
<name>A0A831WZ54_9BACT</name>
<keyword evidence="5 10" id="KW-0479">Metal-binding</keyword>
<feature type="binding site" evidence="10">
    <location>
        <position position="966"/>
    </location>
    <ligand>
        <name>Zn(2+)</name>
        <dbReference type="ChEBI" id="CHEBI:29105"/>
        <label>2</label>
    </ligand>
</feature>
<dbReference type="GO" id="GO:0003677">
    <property type="term" value="F:DNA binding"/>
    <property type="evidence" value="ECO:0007669"/>
    <property type="project" value="UniProtKB-UniRule"/>
</dbReference>
<dbReference type="InterPro" id="IPR007081">
    <property type="entry name" value="RNA_pol_Rpb1_5"/>
</dbReference>
<feature type="binding site" evidence="10">
    <location>
        <position position="1048"/>
    </location>
    <ligand>
        <name>Zn(2+)</name>
        <dbReference type="ChEBI" id="CHEBI:29105"/>
        <label>2</label>
    </ligand>
</feature>
<dbReference type="Gene3D" id="2.40.50.100">
    <property type="match status" value="2"/>
</dbReference>
<feature type="coiled-coil region" evidence="12">
    <location>
        <begin position="260"/>
        <end position="328"/>
    </location>
</feature>
<sequence>MSTAVRQRESQKTLDVNNFDAIRIGLASPEAIRSWSYGEVTKPETINYRTLKPEHGGLFCERIFGPTKDWECYCGKYRRVRYAGTICDKCGVEVTRSKVRRERMGHIELAAPVAHIWYVKGTPSRLGLLLDVTPRNLERVLYFASYLITSVDEEKKRQLIESVHQELAAELEELDRRYEEQRRELEASRELEVSSLREGADSLEQRARERREQELAVARAEAAALRERLQSSQGQVAETDLEFRGQVIARTGETITENHLVILEEAEQQAIREIDEAIEREVAGNRTLAEAEQEHVQSRAIDQLRKLEQQIEQQKADLRSEAEEIVRQISDIRPMQVITEQQYRELSELAPGAFEARMGAEAVYDVVSKMNLDELSKQLRSELQNATGQRHKKIAKRLRLIEALRKSGNRPEWMILTVLPVIPPDLRPMVQLDGGRFATSDLNDLYRRVINRNNRLKRLIELGAPEIIVRNEKRMLQEAVDALIDNGRRGRVVSGSSKHKLKSLSDMLKGKQGRFRQNLLGKRVDYSGRSVIVVGPDLRLDECGLPKRMALELFKPFVMQRLVAHGHAHNIKAAKRLVERVDPRVWDVLEEVIQNYLVLLNRAPTLHRLGIQAFKVKLIEGSAIQLHPLVCAAFNADFDGDQMAVHVPLSAEAQREARERMLSTRNLLDPSDGEPVIAPTLDIVLGCYAMTLPDPDARGAGKVFASPHEVVLAYQAGLVDLQAPVKVRIDRDGHGPELIDTTVGRVLLNEEIPPALGFWNETMDRKALRRLIAACYKQLGPEETARLADRIKDIGFHYATKGGLTIGLTDVHIPPEKAEIIQRAEQRVAEVERQYRRGLITDSERHREVVTIWNEARDELAQVVERSLGENNSLYMMSKSGAKGNINQINQMAGMRGLMLDPRGNIIELPIRSNFREGLSVLEYFISTHGARKGLADTALRTADSGYLTRRLVDVAQDVIVTVDDCGTEEGMWVRLADMPDRESFAGRVVGRVAALPVADPNTGEVLVERNQELREETVDDLLARGVDAVMIRTPLYCAADYGVCRLCYGRNLATGELVELGEAVGIIAAQSIGEPGTQLTMRTFHTGGVAGEDITTGLPRVEELFEAREPKGKAVLARNDGIVHIVEDDQGRKAIVSSERIVTEEHRIPAGYQLLVGDGSEVTVGQVLASANGTGGEPVVATMAGQVFVDGDSLVIRREEQESVEYAIPAAAHLLVAEGERVTAGTPLTDGSLSPEELLDTLGRDTVQRYILDEVQKVYKSQGVVTNDRHIEIIIRQMLRKVAVTDPGDTDLLVGEMLDRTQLLKLNEEIVTQGGVPATAQQVLLGITKASLATESFLSAASFQETTRVLTEAAIQGKIDYLRGLKENVIIGKLIPAGSGFWERKKKRDAAALSVLDEVMLRAVAGEGRLPEAAEELPSLSPDSIEPLDRSTDSAPPESTEQTQWDLTAEGMEDLGDADQGEDLGQERSPGAE</sequence>
<comment type="similarity">
    <text evidence="1 10 11">Belongs to the RNA polymerase beta' chain family.</text>
</comment>
<feature type="binding site" evidence="10">
    <location>
        <position position="639"/>
    </location>
    <ligand>
        <name>Mg(2+)</name>
        <dbReference type="ChEBI" id="CHEBI:18420"/>
    </ligand>
</feature>
<feature type="region of interest" description="Disordered" evidence="13">
    <location>
        <begin position="1413"/>
        <end position="1474"/>
    </location>
</feature>
<evidence type="ECO:0000256" key="4">
    <source>
        <dbReference type="ARBA" id="ARBA00022695"/>
    </source>
</evidence>
<dbReference type="InterPro" id="IPR000722">
    <property type="entry name" value="RNA_pol_asu"/>
</dbReference>
<dbReference type="InterPro" id="IPR044893">
    <property type="entry name" value="RNA_pol_Rpb1_clamp_domain"/>
</dbReference>
<feature type="coiled-coil region" evidence="12">
    <location>
        <begin position="157"/>
        <end position="235"/>
    </location>
</feature>
<feature type="compositionally biased region" description="Polar residues" evidence="13">
    <location>
        <begin position="1434"/>
        <end position="1447"/>
    </location>
</feature>
<dbReference type="Gene3D" id="1.10.1790.20">
    <property type="match status" value="1"/>
</dbReference>
<dbReference type="CDD" id="cd01609">
    <property type="entry name" value="RNAP_beta'_N"/>
    <property type="match status" value="1"/>
</dbReference>
<dbReference type="Gene3D" id="2.40.40.20">
    <property type="match status" value="1"/>
</dbReference>
<dbReference type="Gene3D" id="4.10.860.120">
    <property type="entry name" value="RNA polymerase II, clamp domain"/>
    <property type="match status" value="1"/>
</dbReference>
<evidence type="ECO:0000256" key="3">
    <source>
        <dbReference type="ARBA" id="ARBA00022679"/>
    </source>
</evidence>
<keyword evidence="6 10" id="KW-0862">Zinc</keyword>
<accession>A0A831WZ54</accession>
<keyword evidence="7 10" id="KW-0460">Magnesium</keyword>
<dbReference type="GO" id="GO:0006351">
    <property type="term" value="P:DNA-templated transcription"/>
    <property type="evidence" value="ECO:0007669"/>
    <property type="project" value="UniProtKB-UniRule"/>
</dbReference>
<feature type="compositionally biased region" description="Acidic residues" evidence="13">
    <location>
        <begin position="1452"/>
        <end position="1465"/>
    </location>
</feature>
<dbReference type="EC" id="2.7.7.6" evidence="10"/>
<evidence type="ECO:0000256" key="2">
    <source>
        <dbReference type="ARBA" id="ARBA00022478"/>
    </source>
</evidence>
<evidence type="ECO:0000256" key="6">
    <source>
        <dbReference type="ARBA" id="ARBA00022833"/>
    </source>
</evidence>
<evidence type="ECO:0000256" key="10">
    <source>
        <dbReference type="HAMAP-Rule" id="MF_01322"/>
    </source>
</evidence>
<feature type="domain" description="RNA polymerase N-terminal" evidence="14">
    <location>
        <begin position="412"/>
        <end position="691"/>
    </location>
</feature>
<dbReference type="GO" id="GO:0008270">
    <property type="term" value="F:zinc ion binding"/>
    <property type="evidence" value="ECO:0007669"/>
    <property type="project" value="UniProtKB-UniRule"/>
</dbReference>
<dbReference type="EMBL" id="DSIY01000045">
    <property type="protein sequence ID" value="HEG90219.1"/>
    <property type="molecule type" value="Genomic_DNA"/>
</dbReference>
<organism evidence="15">
    <name type="scientific">Thermorudis peleae</name>
    <dbReference type="NCBI Taxonomy" id="1382356"/>
    <lineage>
        <taxon>Bacteria</taxon>
        <taxon>Pseudomonadati</taxon>
        <taxon>Thermomicrobiota</taxon>
        <taxon>Thermomicrobia</taxon>
        <taxon>Thermomicrobia incertae sedis</taxon>
        <taxon>Thermorudis</taxon>
    </lineage>
</organism>
<dbReference type="Gene3D" id="1.10.132.30">
    <property type="match status" value="1"/>
</dbReference>
<dbReference type="Pfam" id="PF04998">
    <property type="entry name" value="RNA_pol_Rpb1_5"/>
    <property type="match status" value="1"/>
</dbReference>
<dbReference type="SMART" id="SM00663">
    <property type="entry name" value="RPOLA_N"/>
    <property type="match status" value="1"/>
</dbReference>
<evidence type="ECO:0000259" key="14">
    <source>
        <dbReference type="SMART" id="SM00663"/>
    </source>
</evidence>
<dbReference type="Gene3D" id="1.10.274.100">
    <property type="entry name" value="RNA polymerase Rpb1, domain 3"/>
    <property type="match status" value="2"/>
</dbReference>
<dbReference type="GO" id="GO:0000287">
    <property type="term" value="F:magnesium ion binding"/>
    <property type="evidence" value="ECO:0007669"/>
    <property type="project" value="UniProtKB-UniRule"/>
</dbReference>
<dbReference type="HAMAP" id="MF_01322">
    <property type="entry name" value="RNApol_bact_RpoC"/>
    <property type="match status" value="1"/>
</dbReference>
<dbReference type="InterPro" id="IPR042102">
    <property type="entry name" value="RNA_pol_Rpb1_3_sf"/>
</dbReference>
<dbReference type="PANTHER" id="PTHR19376:SF54">
    <property type="entry name" value="DNA-DIRECTED RNA POLYMERASE SUBUNIT BETA"/>
    <property type="match status" value="1"/>
</dbReference>
<evidence type="ECO:0000256" key="12">
    <source>
        <dbReference type="SAM" id="Coils"/>
    </source>
</evidence>
<dbReference type="Pfam" id="PF05000">
    <property type="entry name" value="RNA_pol_Rpb1_4"/>
    <property type="match status" value="1"/>
</dbReference>
<dbReference type="Pfam" id="PF04997">
    <property type="entry name" value="RNA_pol_Rpb1_1"/>
    <property type="match status" value="1"/>
</dbReference>
<dbReference type="FunFam" id="4.10.860.120:FF:000001">
    <property type="entry name" value="DNA-directed RNA polymerase subunit beta"/>
    <property type="match status" value="1"/>
</dbReference>
<dbReference type="Gene3D" id="1.10.150.390">
    <property type="match status" value="1"/>
</dbReference>
<keyword evidence="3 10" id="KW-0808">Transferase</keyword>
<feature type="binding site" evidence="10">
    <location>
        <position position="1038"/>
    </location>
    <ligand>
        <name>Zn(2+)</name>
        <dbReference type="ChEBI" id="CHEBI:29105"/>
        <label>2</label>
    </ligand>
</feature>
<comment type="function">
    <text evidence="10 11">DNA-dependent RNA polymerase catalyzes the transcription of DNA into RNA using the four ribonucleoside triphosphates as substrates.</text>
</comment>
<keyword evidence="4 10" id="KW-0548">Nucleotidyltransferase</keyword>
<keyword evidence="8 10" id="KW-0804">Transcription</keyword>
<feature type="binding site" evidence="10">
    <location>
        <position position="72"/>
    </location>
    <ligand>
        <name>Zn(2+)</name>
        <dbReference type="ChEBI" id="CHEBI:29105"/>
        <label>1</label>
    </ligand>
</feature>
<evidence type="ECO:0000256" key="13">
    <source>
        <dbReference type="SAM" id="MobiDB-lite"/>
    </source>
</evidence>